<dbReference type="Pfam" id="PF01979">
    <property type="entry name" value="Amidohydro_1"/>
    <property type="match status" value="1"/>
</dbReference>
<dbReference type="SUPFAM" id="SSF51338">
    <property type="entry name" value="Composite domain of metallo-dependent hydrolases"/>
    <property type="match status" value="1"/>
</dbReference>
<proteinExistence type="predicted"/>
<feature type="domain" description="Amidohydrolase-related" evidence="1">
    <location>
        <begin position="72"/>
        <end position="124"/>
    </location>
</feature>
<dbReference type="EMBL" id="BARW01039982">
    <property type="protein sequence ID" value="GAJ23920.1"/>
    <property type="molecule type" value="Genomic_DNA"/>
</dbReference>
<feature type="non-terminal residue" evidence="2">
    <location>
        <position position="1"/>
    </location>
</feature>
<dbReference type="InterPro" id="IPR006680">
    <property type="entry name" value="Amidohydro-rel"/>
</dbReference>
<comment type="caution">
    <text evidence="2">The sequence shown here is derived from an EMBL/GenBank/DDBJ whole genome shotgun (WGS) entry which is preliminary data.</text>
</comment>
<dbReference type="InterPro" id="IPR011059">
    <property type="entry name" value="Metal-dep_hydrolase_composite"/>
</dbReference>
<dbReference type="GO" id="GO:0016810">
    <property type="term" value="F:hydrolase activity, acting on carbon-nitrogen (but not peptide) bonds"/>
    <property type="evidence" value="ECO:0007669"/>
    <property type="project" value="InterPro"/>
</dbReference>
<dbReference type="Gene3D" id="3.20.20.140">
    <property type="entry name" value="Metal-dependent hydrolases"/>
    <property type="match status" value="1"/>
</dbReference>
<accession>X1W2L6</accession>
<protein>
    <recommendedName>
        <fullName evidence="1">Amidohydrolase-related domain-containing protein</fullName>
    </recommendedName>
</protein>
<organism evidence="2">
    <name type="scientific">marine sediment metagenome</name>
    <dbReference type="NCBI Taxonomy" id="412755"/>
    <lineage>
        <taxon>unclassified sequences</taxon>
        <taxon>metagenomes</taxon>
        <taxon>ecological metagenomes</taxon>
    </lineage>
</organism>
<dbReference type="Gene3D" id="2.30.40.10">
    <property type="entry name" value="Urease, subunit C, domain 1"/>
    <property type="match status" value="1"/>
</dbReference>
<gene>
    <name evidence="2" type="ORF">S12H4_60656</name>
</gene>
<sequence>DTYFDIIAEDPYTRGATGSMEPRKPYLQYWTHPRGMVGLDTSVFDKEYQGSNPPYSIPGINPFSAFPMFFVKYVRDGDVFTIEEAVQKTSTMAAKVHNLEGRGVLKEGGYADIVLMDLPKLEILSTDSGSTL</sequence>
<reference evidence="2" key="1">
    <citation type="journal article" date="2014" name="Front. Microbiol.">
        <title>High frequency of phylogenetically diverse reductive dehalogenase-homologous genes in deep subseafloor sedimentary metagenomes.</title>
        <authorList>
            <person name="Kawai M."/>
            <person name="Futagami T."/>
            <person name="Toyoda A."/>
            <person name="Takaki Y."/>
            <person name="Nishi S."/>
            <person name="Hori S."/>
            <person name="Arai W."/>
            <person name="Tsubouchi T."/>
            <person name="Morono Y."/>
            <person name="Uchiyama I."/>
            <person name="Ito T."/>
            <person name="Fujiyama A."/>
            <person name="Inagaki F."/>
            <person name="Takami H."/>
        </authorList>
    </citation>
    <scope>NUCLEOTIDE SEQUENCE</scope>
    <source>
        <strain evidence="2">Expedition CK06-06</strain>
    </source>
</reference>
<evidence type="ECO:0000313" key="2">
    <source>
        <dbReference type="EMBL" id="GAJ23920.1"/>
    </source>
</evidence>
<name>X1W2L6_9ZZZZ</name>
<feature type="non-terminal residue" evidence="2">
    <location>
        <position position="132"/>
    </location>
</feature>
<dbReference type="AlphaFoldDB" id="X1W2L6"/>
<evidence type="ECO:0000259" key="1">
    <source>
        <dbReference type="Pfam" id="PF01979"/>
    </source>
</evidence>